<dbReference type="AlphaFoldDB" id="A0A7J6HR12"/>
<keyword evidence="3 7" id="KW-1003">Cell membrane</keyword>
<reference evidence="10" key="3">
    <citation type="submission" date="2021-03" db="UniProtKB">
        <authorList>
            <consortium name="EnsemblPlants"/>
        </authorList>
    </citation>
    <scope>IDENTIFICATION</scope>
</reference>
<feature type="transmembrane region" description="Helical" evidence="7">
    <location>
        <begin position="35"/>
        <end position="55"/>
    </location>
</feature>
<dbReference type="EMBL" id="UZAU01000797">
    <property type="status" value="NOT_ANNOTATED_CDS"/>
    <property type="molecule type" value="Genomic_DNA"/>
</dbReference>
<comment type="subcellular location">
    <subcellularLocation>
        <location evidence="1 7">Cell membrane</location>
        <topology evidence="1 7">Multi-pass membrane protein</topology>
    </subcellularLocation>
</comment>
<evidence type="ECO:0000256" key="5">
    <source>
        <dbReference type="ARBA" id="ARBA00022989"/>
    </source>
</evidence>
<keyword evidence="4 7" id="KW-0812">Transmembrane</keyword>
<dbReference type="EMBL" id="JAATIP010000001">
    <property type="protein sequence ID" value="KAF4396750.1"/>
    <property type="molecule type" value="Genomic_DNA"/>
</dbReference>
<evidence type="ECO:0000256" key="1">
    <source>
        <dbReference type="ARBA" id="ARBA00004651"/>
    </source>
</evidence>
<feature type="transmembrane region" description="Helical" evidence="7">
    <location>
        <begin position="113"/>
        <end position="140"/>
    </location>
</feature>
<dbReference type="InterPro" id="IPR044173">
    <property type="entry name" value="CASPL"/>
</dbReference>
<comment type="similarity">
    <text evidence="2 7">Belongs to the Casparian strip membrane proteins (CASP) family.</text>
</comment>
<dbReference type="OrthoDB" id="753675at2759"/>
<evidence type="ECO:0000256" key="6">
    <source>
        <dbReference type="ARBA" id="ARBA00023136"/>
    </source>
</evidence>
<dbReference type="RefSeq" id="XP_030485258.1">
    <property type="nucleotide sequence ID" value="XM_030629398.2"/>
</dbReference>
<dbReference type="OMA" id="VNWFAIC"/>
<dbReference type="GeneID" id="115701579"/>
<dbReference type="PANTHER" id="PTHR36488">
    <property type="entry name" value="CASP-LIKE PROTEIN 1U1"/>
    <property type="match status" value="1"/>
</dbReference>
<evidence type="ECO:0000256" key="2">
    <source>
        <dbReference type="ARBA" id="ARBA00007651"/>
    </source>
</evidence>
<feature type="domain" description="Casparian strip membrane protein" evidence="8">
    <location>
        <begin position="28"/>
        <end position="176"/>
    </location>
</feature>
<evidence type="ECO:0000256" key="7">
    <source>
        <dbReference type="RuleBase" id="RU361233"/>
    </source>
</evidence>
<gene>
    <name evidence="10" type="primary">LOC115701579</name>
    <name evidence="9" type="ORF">F8388_004718</name>
</gene>
<evidence type="ECO:0000313" key="9">
    <source>
        <dbReference type="EMBL" id="KAF4396750.1"/>
    </source>
</evidence>
<dbReference type="Gramene" id="evm.model.10.390">
    <property type="protein sequence ID" value="cds.evm.model.10.390"/>
    <property type="gene ID" value="evm.TU.10.390"/>
</dbReference>
<evidence type="ECO:0000259" key="8">
    <source>
        <dbReference type="Pfam" id="PF04535"/>
    </source>
</evidence>
<sequence>MKAAQVVDQEVETGKVSIESTTRRSVSRGLSILDFILRVLAALGTLASAIAMGTTKQTLPFVTRFVRFKAVYKDLPTFTFFVIANSIAFGYLLLSLTISFLHIVKYKAINSRIVLIVFDLVIMGVLMGGASAATAIVSLAHDGNTIANWFPICRQFNSFCQRVSGSLIGSYLAIVLFIILIILSSLVISRR</sequence>
<dbReference type="InterPro" id="IPR006459">
    <property type="entry name" value="CASP/CASPL"/>
</dbReference>
<dbReference type="InterPro" id="IPR006702">
    <property type="entry name" value="CASP_dom"/>
</dbReference>
<reference evidence="9 11" key="2">
    <citation type="journal article" date="2020" name="bioRxiv">
        <title>Sequence and annotation of 42 cannabis genomes reveals extensive copy number variation in cannabinoid synthesis and pathogen resistance genes.</title>
        <authorList>
            <person name="Mckernan K.J."/>
            <person name="Helbert Y."/>
            <person name="Kane L.T."/>
            <person name="Ebling H."/>
            <person name="Zhang L."/>
            <person name="Liu B."/>
            <person name="Eaton Z."/>
            <person name="Mclaughlin S."/>
            <person name="Kingan S."/>
            <person name="Baybayan P."/>
            <person name="Concepcion G."/>
            <person name="Jordan M."/>
            <person name="Riva A."/>
            <person name="Barbazuk W."/>
            <person name="Harkins T."/>
        </authorList>
    </citation>
    <scope>NUCLEOTIDE SEQUENCE [LARGE SCALE GENOMIC DNA]</scope>
    <source>
        <strain evidence="11">cv. Jamaican Lion 4</strain>
        <strain evidence="9">Mother</strain>
        <tissue evidence="9">Leaf</tissue>
    </source>
</reference>
<evidence type="ECO:0000313" key="12">
    <source>
        <dbReference type="Proteomes" id="UP000596661"/>
    </source>
</evidence>
<name>A0A7J6HR12_CANSA</name>
<evidence type="ECO:0000313" key="11">
    <source>
        <dbReference type="Proteomes" id="UP000525078"/>
    </source>
</evidence>
<reference evidence="12" key="1">
    <citation type="submission" date="2018-11" db="EMBL/GenBank/DDBJ databases">
        <authorList>
            <person name="Grassa J C."/>
        </authorList>
    </citation>
    <scope>NUCLEOTIDE SEQUENCE [LARGE SCALE GENOMIC DNA]</scope>
</reference>
<dbReference type="EnsemblPlants" id="evm.model.10.390">
    <property type="protein sequence ID" value="cds.evm.model.10.390"/>
    <property type="gene ID" value="evm.TU.10.390"/>
</dbReference>
<feature type="transmembrane region" description="Helical" evidence="7">
    <location>
        <begin position="75"/>
        <end position="101"/>
    </location>
</feature>
<keyword evidence="12" id="KW-1185">Reference proteome</keyword>
<comment type="subunit">
    <text evidence="7">Homodimer and heterodimers.</text>
</comment>
<evidence type="ECO:0000256" key="4">
    <source>
        <dbReference type="ARBA" id="ARBA00022692"/>
    </source>
</evidence>
<keyword evidence="6 7" id="KW-0472">Membrane</keyword>
<evidence type="ECO:0000313" key="10">
    <source>
        <dbReference type="EnsemblPlants" id="cds.evm.model.10.390"/>
    </source>
</evidence>
<evidence type="ECO:0000256" key="3">
    <source>
        <dbReference type="ARBA" id="ARBA00022475"/>
    </source>
</evidence>
<dbReference type="NCBIfam" id="TIGR01569">
    <property type="entry name" value="A_tha_TIGR01569"/>
    <property type="match status" value="1"/>
</dbReference>
<protein>
    <recommendedName>
        <fullName evidence="7">CASP-like protein</fullName>
    </recommendedName>
</protein>
<organism evidence="9 11">
    <name type="scientific">Cannabis sativa</name>
    <name type="common">Hemp</name>
    <name type="synonym">Marijuana</name>
    <dbReference type="NCBI Taxonomy" id="3483"/>
    <lineage>
        <taxon>Eukaryota</taxon>
        <taxon>Viridiplantae</taxon>
        <taxon>Streptophyta</taxon>
        <taxon>Embryophyta</taxon>
        <taxon>Tracheophyta</taxon>
        <taxon>Spermatophyta</taxon>
        <taxon>Magnoliopsida</taxon>
        <taxon>eudicotyledons</taxon>
        <taxon>Gunneridae</taxon>
        <taxon>Pentapetalae</taxon>
        <taxon>rosids</taxon>
        <taxon>fabids</taxon>
        <taxon>Rosales</taxon>
        <taxon>Cannabaceae</taxon>
        <taxon>Cannabis</taxon>
    </lineage>
</organism>
<dbReference type="Proteomes" id="UP000525078">
    <property type="component" value="Unassembled WGS sequence"/>
</dbReference>
<keyword evidence="5 7" id="KW-1133">Transmembrane helix</keyword>
<accession>A0A803QNL6</accession>
<dbReference type="PANTHER" id="PTHR36488:SF12">
    <property type="entry name" value="CASP-LIKE PROTEIN"/>
    <property type="match status" value="1"/>
</dbReference>
<dbReference type="GO" id="GO:0005886">
    <property type="term" value="C:plasma membrane"/>
    <property type="evidence" value="ECO:0007669"/>
    <property type="project" value="UniProtKB-SubCell"/>
</dbReference>
<dbReference type="Pfam" id="PF04535">
    <property type="entry name" value="CASP_dom"/>
    <property type="match status" value="1"/>
</dbReference>
<accession>A0A7J6HR12</accession>
<dbReference type="Proteomes" id="UP000596661">
    <property type="component" value="Unassembled WGS sequence"/>
</dbReference>
<feature type="transmembrane region" description="Helical" evidence="7">
    <location>
        <begin position="168"/>
        <end position="188"/>
    </location>
</feature>
<proteinExistence type="inferred from homology"/>